<evidence type="ECO:0000313" key="5">
    <source>
        <dbReference type="EMBL" id="ADI20391.1"/>
    </source>
</evidence>
<dbReference type="CAZy" id="GH23">
    <property type="family name" value="Glycoside Hydrolase Family 23"/>
</dbReference>
<keyword evidence="3" id="KW-0732">Signal</keyword>
<dbReference type="GO" id="GO:0042597">
    <property type="term" value="C:periplasmic space"/>
    <property type="evidence" value="ECO:0007669"/>
    <property type="project" value="InterPro"/>
</dbReference>
<evidence type="ECO:0000256" key="3">
    <source>
        <dbReference type="ARBA" id="ARBA00022729"/>
    </source>
</evidence>
<dbReference type="Gene3D" id="1.25.20.10">
    <property type="entry name" value="Bacterial muramidases"/>
    <property type="match status" value="1"/>
</dbReference>
<proteinExistence type="inferred from homology"/>
<evidence type="ECO:0000256" key="1">
    <source>
        <dbReference type="ARBA" id="ARBA00007734"/>
    </source>
</evidence>
<dbReference type="PANTHER" id="PTHR37423:SF2">
    <property type="entry name" value="MEMBRANE-BOUND LYTIC MUREIN TRANSGLYCOSYLASE C"/>
    <property type="match status" value="1"/>
</dbReference>
<dbReference type="CDD" id="cd13401">
    <property type="entry name" value="Slt70-like"/>
    <property type="match status" value="1"/>
</dbReference>
<dbReference type="InterPro" id="IPR008258">
    <property type="entry name" value="Transglycosylase_SLT_dom_1"/>
</dbReference>
<organism evidence="5">
    <name type="scientific">uncultured alpha proteobacterium EB080_L27A02</name>
    <dbReference type="NCBI Taxonomy" id="710796"/>
    <lineage>
        <taxon>Bacteria</taxon>
        <taxon>Pseudomonadati</taxon>
        <taxon>Pseudomonadota</taxon>
        <taxon>Alphaproteobacteria</taxon>
        <taxon>environmental samples</taxon>
    </lineage>
</organism>
<name>E0Y150_9PROT</name>
<protein>
    <submittedName>
        <fullName evidence="5">Soluble lytic murein transglycosylase and related regulatory proteins (Some contain lysm/invasin domains)</fullName>
    </submittedName>
</protein>
<dbReference type="Gene3D" id="1.10.530.10">
    <property type="match status" value="1"/>
</dbReference>
<feature type="domain" description="Transglycosylase SLT" evidence="4">
    <location>
        <begin position="472"/>
        <end position="577"/>
    </location>
</feature>
<dbReference type="SUPFAM" id="SSF48435">
    <property type="entry name" value="Bacterial muramidases"/>
    <property type="match status" value="1"/>
</dbReference>
<dbReference type="PANTHER" id="PTHR37423">
    <property type="entry name" value="SOLUBLE LYTIC MUREIN TRANSGLYCOSYLASE-RELATED"/>
    <property type="match status" value="1"/>
</dbReference>
<sequence length="631" mass="71962">MPLCAQSNLKDILNLSEGLNAIERGNQSESINHLKKSTNPIIRKILKWAMLRSGDGDWKEYQSFLNKNPQWPGLKKLKERAEVKIPKAANSQDVLDFFGKQNPQTGTGALRLMEALRDENKNNKANEILLYAWGNLSLNSDEHRDFLSNKSLTNLHHEERANNLLWRGDVKSAKKIVHLLSSKVQKLANARIGLQLGTSNVDYLISSVPDIYKDDPGLAFDRFQWRIRKNRWEDAQDLLIDRTQISGLGRPEEWASRRRGFARRAMRANQPKIAYYLASNHQLSDGADYADLEWLSGYISMTYLNAPNQARVHFKNFNAAVSSPISKARAGYWLGKVNEKTNQFEQAAKDYKLSANFQITYYGQLSSERLGLTSNQSLFDNENVLSWKTASFVNETVFQAAILLHKAKKLVMMKWFMTHMAETLDHNELLKLSNYAYDHNVPYVEIGIAKEAAKRGIILPRAYFPISEISTYSNELPPEVILAIARRESELNMNAISPAGAIGLMQILPTTARQMSKKLGLKFSKKKLKSDPKYNVRLGSAYLNKLIEMYEGSYLLAFAAYNAGPRKVNEWMKLYGDPRDPLISVVDWVEHIPYKETRNYVMRVAESLHIYRIRINGVALPVSLTKDLKKS</sequence>
<dbReference type="EMBL" id="GU474940">
    <property type="protein sequence ID" value="ADI20391.1"/>
    <property type="molecule type" value="Genomic_DNA"/>
</dbReference>
<dbReference type="Pfam" id="PF01464">
    <property type="entry name" value="SLT"/>
    <property type="match status" value="1"/>
</dbReference>
<dbReference type="SUPFAM" id="SSF53955">
    <property type="entry name" value="Lysozyme-like"/>
    <property type="match status" value="1"/>
</dbReference>
<comment type="similarity">
    <text evidence="1">Belongs to the transglycosylase Slt family.</text>
</comment>
<dbReference type="InterPro" id="IPR008939">
    <property type="entry name" value="Lytic_TGlycosylase_superhlx_U"/>
</dbReference>
<comment type="similarity">
    <text evidence="2">Belongs to the virb1 family.</text>
</comment>
<evidence type="ECO:0000256" key="2">
    <source>
        <dbReference type="ARBA" id="ARBA00009387"/>
    </source>
</evidence>
<dbReference type="InterPro" id="IPR023346">
    <property type="entry name" value="Lysozyme-like_dom_sf"/>
</dbReference>
<dbReference type="AlphaFoldDB" id="E0Y150"/>
<dbReference type="GO" id="GO:0004553">
    <property type="term" value="F:hydrolase activity, hydrolyzing O-glycosyl compounds"/>
    <property type="evidence" value="ECO:0007669"/>
    <property type="project" value="InterPro"/>
</dbReference>
<reference evidence="5" key="1">
    <citation type="journal article" date="2011" name="Environ. Microbiol.">
        <title>Time-series analyses of Monterey Bay coastal microbial picoplankton using a 'genome proxy' microarray.</title>
        <authorList>
            <person name="Rich V.I."/>
            <person name="Pham V.D."/>
            <person name="Eppley J."/>
            <person name="Shi Y."/>
            <person name="DeLong E.F."/>
        </authorList>
    </citation>
    <scope>NUCLEOTIDE SEQUENCE</scope>
</reference>
<accession>E0Y150</accession>
<evidence type="ECO:0000259" key="4">
    <source>
        <dbReference type="Pfam" id="PF01464"/>
    </source>
</evidence>